<dbReference type="Gene3D" id="3.30.980.10">
    <property type="entry name" value="Threonyl-trna Synthetase, Chain A, domain 2"/>
    <property type="match status" value="1"/>
</dbReference>
<dbReference type="PANTHER" id="PTHR43462">
    <property type="entry name" value="ALANYL-TRNA EDITING PROTEIN"/>
    <property type="match status" value="1"/>
</dbReference>
<comment type="cofactor">
    <cofactor evidence="1">
        <name>Zn(2+)</name>
        <dbReference type="ChEBI" id="CHEBI:29105"/>
    </cofactor>
</comment>
<dbReference type="SMART" id="SM00863">
    <property type="entry name" value="tRNA_SAD"/>
    <property type="match status" value="1"/>
</dbReference>
<dbReference type="GO" id="GO:0005524">
    <property type="term" value="F:ATP binding"/>
    <property type="evidence" value="ECO:0007669"/>
    <property type="project" value="InterPro"/>
</dbReference>
<reference evidence="6" key="1">
    <citation type="submission" date="2019-03" db="EMBL/GenBank/DDBJ databases">
        <title>Long read genome sequence of the mycoparasitic Pythium oligandrum ATCC 38472 isolated from sugarbeet rhizosphere.</title>
        <authorList>
            <person name="Gaulin E."/>
        </authorList>
    </citation>
    <scope>NUCLEOTIDE SEQUENCE</scope>
    <source>
        <strain evidence="6">ATCC 38472_TT</strain>
    </source>
</reference>
<sequence length="430" mass="46743">MSPTATPTAALPGGLACQRDSSLRELTTLVHACDALDERFYELELLDTVLFPEGGGQPCDTGRINDAVVDKVYVKDGRCVHRVASGADGAAPFMVGEQVHVIVDWARRFDHMQQHSGQHLLSAICEKYGYDTTTWSLGDERCNIELVPFPSNEAAKQSKEKVVPAAILQQIEADVNDAIVRGLAMKPQFLAKDAPEWEHVAGKFDEAQRPEVLRVVVIDGVDSNPCCGTHVLNIAQLQSLRILNTEYARGATRVWFVVGGRVNREFARMFQREQQLTKLLSCAPDEHSSRIDKFLQFQRSATKEIKALQKEAAVAIATELLANSQQGDANKTPVVHYHRKDADLSFLQNILTSLGEAKASTVFVLSAGDARGEGSFVLAGPSALIQEHGKTVIEVIEGKGGGGKNGVLQGKAKKLGNVSALIEQLQALQV</sequence>
<dbReference type="InterPro" id="IPR012947">
    <property type="entry name" value="tRNA_SAD"/>
</dbReference>
<dbReference type="Gene3D" id="2.40.30.130">
    <property type="match status" value="1"/>
</dbReference>
<dbReference type="Proteomes" id="UP000794436">
    <property type="component" value="Unassembled WGS sequence"/>
</dbReference>
<dbReference type="InterPro" id="IPR051335">
    <property type="entry name" value="Alanyl-tRNA_Editing_Enzymes"/>
</dbReference>
<name>A0A8K1CUB0_PYTOL</name>
<dbReference type="GO" id="GO:0002196">
    <property type="term" value="F:Ser-tRNA(Ala) deacylase activity"/>
    <property type="evidence" value="ECO:0007669"/>
    <property type="project" value="TreeGrafter"/>
</dbReference>
<evidence type="ECO:0000313" key="6">
    <source>
        <dbReference type="EMBL" id="TMW68810.1"/>
    </source>
</evidence>
<comment type="similarity">
    <text evidence="2">Belongs to the class-II aminoacyl-tRNA synthetase family. Alax-L subfamily.</text>
</comment>
<keyword evidence="4" id="KW-0862">Zinc</keyword>
<evidence type="ECO:0000259" key="5">
    <source>
        <dbReference type="SMART" id="SM00863"/>
    </source>
</evidence>
<evidence type="ECO:0000256" key="3">
    <source>
        <dbReference type="ARBA" id="ARBA00022723"/>
    </source>
</evidence>
<dbReference type="GO" id="GO:0043039">
    <property type="term" value="P:tRNA aminoacylation"/>
    <property type="evidence" value="ECO:0007669"/>
    <property type="project" value="InterPro"/>
</dbReference>
<dbReference type="GO" id="GO:0004812">
    <property type="term" value="F:aminoacyl-tRNA ligase activity"/>
    <property type="evidence" value="ECO:0007669"/>
    <property type="project" value="InterPro"/>
</dbReference>
<proteinExistence type="inferred from homology"/>
<dbReference type="InterPro" id="IPR018163">
    <property type="entry name" value="Thr/Ala-tRNA-synth_IIc_edit"/>
</dbReference>
<keyword evidence="7" id="KW-1185">Reference proteome</keyword>
<evidence type="ECO:0000256" key="2">
    <source>
        <dbReference type="ARBA" id="ARBA00008429"/>
    </source>
</evidence>
<dbReference type="GO" id="GO:0046872">
    <property type="term" value="F:metal ion binding"/>
    <property type="evidence" value="ECO:0007669"/>
    <property type="project" value="UniProtKB-KW"/>
</dbReference>
<dbReference type="SUPFAM" id="SSF50447">
    <property type="entry name" value="Translation proteins"/>
    <property type="match status" value="1"/>
</dbReference>
<feature type="domain" description="Threonyl/alanyl tRNA synthetase SAD" evidence="5">
    <location>
        <begin position="213"/>
        <end position="255"/>
    </location>
</feature>
<evidence type="ECO:0000256" key="4">
    <source>
        <dbReference type="ARBA" id="ARBA00022833"/>
    </source>
</evidence>
<evidence type="ECO:0000313" key="7">
    <source>
        <dbReference type="Proteomes" id="UP000794436"/>
    </source>
</evidence>
<keyword evidence="3" id="KW-0479">Metal-binding</keyword>
<dbReference type="PANTHER" id="PTHR43462:SF1">
    <property type="entry name" value="ALANYL-TRNA EDITING PROTEIN AARSD1"/>
    <property type="match status" value="1"/>
</dbReference>
<dbReference type="Pfam" id="PF07973">
    <property type="entry name" value="tRNA_SAD"/>
    <property type="match status" value="1"/>
</dbReference>
<dbReference type="OrthoDB" id="288942at2759"/>
<organism evidence="6 7">
    <name type="scientific">Pythium oligandrum</name>
    <name type="common">Mycoparasitic fungus</name>
    <dbReference type="NCBI Taxonomy" id="41045"/>
    <lineage>
        <taxon>Eukaryota</taxon>
        <taxon>Sar</taxon>
        <taxon>Stramenopiles</taxon>
        <taxon>Oomycota</taxon>
        <taxon>Peronosporomycetes</taxon>
        <taxon>Pythiales</taxon>
        <taxon>Pythiaceae</taxon>
        <taxon>Pythium</taxon>
    </lineage>
</organism>
<protein>
    <recommendedName>
        <fullName evidence="5">Threonyl/alanyl tRNA synthetase SAD domain-containing protein</fullName>
    </recommendedName>
</protein>
<evidence type="ECO:0000256" key="1">
    <source>
        <dbReference type="ARBA" id="ARBA00001947"/>
    </source>
</evidence>
<comment type="caution">
    <text evidence="6">The sequence shown here is derived from an EMBL/GenBank/DDBJ whole genome shotgun (WGS) entry which is preliminary data.</text>
</comment>
<dbReference type="SUPFAM" id="SSF55186">
    <property type="entry name" value="ThrRS/AlaRS common domain"/>
    <property type="match status" value="1"/>
</dbReference>
<gene>
    <name evidence="6" type="ORF">Poli38472_006278</name>
</gene>
<dbReference type="EMBL" id="SPLM01000002">
    <property type="protein sequence ID" value="TMW68810.1"/>
    <property type="molecule type" value="Genomic_DNA"/>
</dbReference>
<dbReference type="InterPro" id="IPR009000">
    <property type="entry name" value="Transl_B-barrel_sf"/>
</dbReference>
<dbReference type="AlphaFoldDB" id="A0A8K1CUB0"/>
<accession>A0A8K1CUB0</accession>